<gene>
    <name evidence="3" type="ORF">TetV_509</name>
</gene>
<feature type="domain" description="Endonuclease/exonuclease/phosphatase" evidence="2">
    <location>
        <begin position="355"/>
        <end position="567"/>
    </location>
</feature>
<dbReference type="InterPro" id="IPR036691">
    <property type="entry name" value="Endo/exonu/phosph_ase_sf"/>
</dbReference>
<evidence type="ECO:0000256" key="1">
    <source>
        <dbReference type="SAM" id="MobiDB-lite"/>
    </source>
</evidence>
<sequence>MRLSSDEKRARSKNIRQTMQSDDRNINYNRKSTWLDPYEYTKHTSPDLEKLLNKIKDQGCVKYSDTLYGKTKALKDKNGWNLRVLPKGSIFYKAFPGFITEKQLREYAEKNKMLPSWFGNEVVCLAFSASYWGGIVAFESTKELRLIDWFNEQNMARLLGIMKKMNMNEEVDMLKINSGFRMPLLDQVNKLSDLYEEWKSIWLYTREVTPEFNIGECDPIEAKNFNPVVVSKTTFVIDKKWWTRIMPKMDNIDGVIRRTILSSIEETGTLYEEEMILKSGLYNNGIKIDETNKYYWKNWKIKGMSNVNYKGTMLRIRINRITEPKQSANEYFTLIKYVSKNKKCVPASVKLKGLLSYNTHNLYPVDMEKSTDDAIEWLKKSIKGCPRAEAITLQEVPLKSIERITELLQQNNYNSIKYTETTSDIFLCLALKEKNIRLNEIKIRQRTHIISETGICAVHLDIGKRLIKGESNKIKIKNNELKNSNSRLRILTLKEILNHDPKILFGDFNFVPSDKEDKYLNSKGYTRLTPDVPNTTPHNRVDHVYIKGVINKDRFESMVFPSPVSDHGMIFQQTSGLKI</sequence>
<organism evidence="3">
    <name type="scientific">Tetraselmis virus 1</name>
    <dbReference type="NCBI Taxonomy" id="2060617"/>
    <lineage>
        <taxon>Viruses</taxon>
        <taxon>Varidnaviria</taxon>
        <taxon>Bamfordvirae</taxon>
        <taxon>Nucleocytoviricota</taxon>
        <taxon>Megaviricetes</taxon>
        <taxon>Imitervirales</taxon>
        <taxon>Allomimiviridae</taxon>
        <taxon>Oceanusvirus</taxon>
        <taxon>Oceanusvirus kaneohense</taxon>
    </lineage>
</organism>
<keyword evidence="3" id="KW-0540">Nuclease</keyword>
<feature type="region of interest" description="Disordered" evidence="1">
    <location>
        <begin position="1"/>
        <end position="22"/>
    </location>
</feature>
<evidence type="ECO:0000259" key="2">
    <source>
        <dbReference type="Pfam" id="PF03372"/>
    </source>
</evidence>
<keyword evidence="3" id="KW-0269">Exonuclease</keyword>
<accession>A0A2P0VNW6</accession>
<dbReference type="InterPro" id="IPR005135">
    <property type="entry name" value="Endo/exonuclease/phosphatase"/>
</dbReference>
<evidence type="ECO:0000313" key="4">
    <source>
        <dbReference type="Proteomes" id="UP000244773"/>
    </source>
</evidence>
<dbReference type="Pfam" id="PF03372">
    <property type="entry name" value="Exo_endo_phos"/>
    <property type="match status" value="1"/>
</dbReference>
<dbReference type="GO" id="GO:0004519">
    <property type="term" value="F:endonuclease activity"/>
    <property type="evidence" value="ECO:0007669"/>
    <property type="project" value="UniProtKB-KW"/>
</dbReference>
<dbReference type="Gene3D" id="3.60.10.10">
    <property type="entry name" value="Endonuclease/exonuclease/phosphatase"/>
    <property type="match status" value="1"/>
</dbReference>
<dbReference type="SUPFAM" id="SSF56219">
    <property type="entry name" value="DNase I-like"/>
    <property type="match status" value="1"/>
</dbReference>
<dbReference type="GO" id="GO:0004527">
    <property type="term" value="F:exonuclease activity"/>
    <property type="evidence" value="ECO:0007669"/>
    <property type="project" value="UniProtKB-KW"/>
</dbReference>
<dbReference type="Proteomes" id="UP000244773">
    <property type="component" value="Segment"/>
</dbReference>
<evidence type="ECO:0000313" key="3">
    <source>
        <dbReference type="EMBL" id="AUF82591.1"/>
    </source>
</evidence>
<keyword evidence="3" id="KW-0378">Hydrolase</keyword>
<protein>
    <submittedName>
        <fullName evidence="3">Endonuclease/exonuclease/phosphatase family protein</fullName>
    </submittedName>
</protein>
<dbReference type="EMBL" id="KY322437">
    <property type="protein sequence ID" value="AUF82591.1"/>
    <property type="molecule type" value="Genomic_DNA"/>
</dbReference>
<name>A0A2P0VNW6_9VIRU</name>
<proteinExistence type="predicted"/>
<reference evidence="3" key="1">
    <citation type="journal article" date="2018" name="Virology">
        <title>A giant virus infecting green algae encodes key fermentation genes.</title>
        <authorList>
            <person name="Schvarcz C.R."/>
            <person name="Steward G.F."/>
        </authorList>
    </citation>
    <scope>NUCLEOTIDE SEQUENCE [LARGE SCALE GENOMIC DNA]</scope>
</reference>
<keyword evidence="4" id="KW-1185">Reference proteome</keyword>
<keyword evidence="3" id="KW-0255">Endonuclease</keyword>